<dbReference type="EMBL" id="AE015925">
    <property type="protein sequence ID" value="AAP04892.1"/>
    <property type="molecule type" value="Genomic_DNA"/>
</dbReference>
<dbReference type="Proteomes" id="UP000002193">
    <property type="component" value="Chromosome"/>
</dbReference>
<dbReference type="PROSITE" id="PS51257">
    <property type="entry name" value="PROKAR_LIPOPROTEIN"/>
    <property type="match status" value="1"/>
</dbReference>
<dbReference type="HOGENOM" id="CLU_2786320_0_0_0"/>
<accession>Q824K5</accession>
<gene>
    <name evidence="2" type="ordered locus">CCA_00140</name>
</gene>
<reference evidence="2 3" key="1">
    <citation type="journal article" date="2003" name="Nucleic Acids Res.">
        <title>Genome sequence of Chlamydophila caviae (Chlamydia psittaci GPIC): examining the role of niche-specific genes in the evolution of the Chlamydiaceae.</title>
        <authorList>
            <person name="Read T.D."/>
            <person name="Myers G.S.A."/>
            <person name="Brunham R.C."/>
            <person name="Nelson W.C."/>
            <person name="Paulsen I.T."/>
            <person name="Heidelberg J.F."/>
            <person name="Holtzapple E.K."/>
            <person name="Khouri H.M."/>
            <person name="Federova N.B."/>
            <person name="Carty H.A."/>
            <person name="Umayam L.A."/>
            <person name="Haft D.H."/>
            <person name="Peterson J.D."/>
            <person name="Beanan M.J."/>
            <person name="White O."/>
            <person name="Salzberg S.L."/>
            <person name="Hsia R.-C."/>
            <person name="McClarty G."/>
            <person name="Rank R.G."/>
            <person name="Bavoil P.M."/>
            <person name="Fraser C.M."/>
        </authorList>
    </citation>
    <scope>NUCLEOTIDE SEQUENCE [LARGE SCALE GENOMIC DNA]</scope>
    <source>
        <strain evidence="3">ATCC VR-813 / DSM 19441 / 03DC25 / GPIC</strain>
    </source>
</reference>
<evidence type="ECO:0000313" key="2">
    <source>
        <dbReference type="EMBL" id="AAP04892.1"/>
    </source>
</evidence>
<proteinExistence type="predicted"/>
<feature type="signal peptide" evidence="1">
    <location>
        <begin position="1"/>
        <end position="20"/>
    </location>
</feature>
<dbReference type="STRING" id="227941.CCA_00140"/>
<name>Q824K5_CHLCV</name>
<feature type="chain" id="PRO_5004299700" evidence="1">
    <location>
        <begin position="21"/>
        <end position="68"/>
    </location>
</feature>
<dbReference type="KEGG" id="cca:CCA_00140"/>
<protein>
    <submittedName>
        <fullName evidence="2">Uncharacterized protein</fullName>
    </submittedName>
</protein>
<evidence type="ECO:0000313" key="3">
    <source>
        <dbReference type="Proteomes" id="UP000002193"/>
    </source>
</evidence>
<sequence length="68" mass="7327">MGVKKLLLMFLVLTSCTAQQAFCLEASLDKVVCLSEDDGDDQENCSECCGDGSCGYCPGCQDIHWVIS</sequence>
<keyword evidence="1" id="KW-0732">Signal</keyword>
<dbReference type="AlphaFoldDB" id="Q824K5"/>
<keyword evidence="3" id="KW-1185">Reference proteome</keyword>
<organism evidence="2 3">
    <name type="scientific">Chlamydia caviae (strain ATCC VR-813 / DSM 19441 / 03DC25 / GPIC)</name>
    <name type="common">Chlamydophila caviae</name>
    <dbReference type="NCBI Taxonomy" id="227941"/>
    <lineage>
        <taxon>Bacteria</taxon>
        <taxon>Pseudomonadati</taxon>
        <taxon>Chlamydiota</taxon>
        <taxon>Chlamydiia</taxon>
        <taxon>Chlamydiales</taxon>
        <taxon>Chlamydiaceae</taxon>
        <taxon>Chlamydia/Chlamydophila group</taxon>
        <taxon>Chlamydia</taxon>
    </lineage>
</organism>
<evidence type="ECO:0000256" key="1">
    <source>
        <dbReference type="SAM" id="SignalP"/>
    </source>
</evidence>